<dbReference type="STRING" id="948595.L2GTI5"/>
<name>L2GTI5_VAVCU</name>
<dbReference type="RefSeq" id="XP_008075130.1">
    <property type="nucleotide sequence ID" value="XM_008076939.1"/>
</dbReference>
<accession>L2GTI5</accession>
<dbReference type="OrthoDB" id="14421at2759"/>
<dbReference type="GeneID" id="19879984"/>
<evidence type="ECO:0000313" key="3">
    <source>
        <dbReference type="Proteomes" id="UP000011081"/>
    </source>
</evidence>
<sequence length="560" mass="65360">MSDYPNQPNIQTSTPQSLLNVLIHEYLTKNNFPQTAMTFKNEASIAEYADTTSNSVLLEWFRMFNEICMVRSGSTSDFENLARIEAIMLRLENEKMRYYNVTKDKGFDNDKMRMQPMMRRQPRYGREQEIRYSMPPRFNDRRPQRSDYVSDDFRREYEDYRRMSAFGERDMRQGDARAEMRNGEMRDGMRTDIRDPAFRDPARPDLKYDPREAMRDNPPTPGNNYGYSSLINLNLETRRQSAPDPKFEDIKETKKVYQNNLKEINSFFFDQKICCSASTNNLLFVALSDRTIQIINLLNMKIVGSFEPHGKQVVEMNVLVLDDDHSFEHKPMNEQNTERSETGENVVLCTNAREKEIKVFKASDDGNISNVCIVLPRNVAFTSALTKDWVYTVDLDGEFCKFDLCGALKERVMMDEGVKQLVYYKDDLFIVNTRERVHVYDYGKRESIRDLSNEPALLIVHYNDLFALLHRDTVVIFSRDLKRLNAISVVNRMNSLAVLDENNVFVGVYRQIYWHSFNSLITNEKHAGTITALEVCNLFGRTVIISMSQTGECKIWEISF</sequence>
<dbReference type="HOGENOM" id="CLU_573756_0_0_1"/>
<feature type="region of interest" description="Disordered" evidence="1">
    <location>
        <begin position="190"/>
        <end position="225"/>
    </location>
</feature>
<dbReference type="InterPro" id="IPR036322">
    <property type="entry name" value="WD40_repeat_dom_sf"/>
</dbReference>
<dbReference type="Gene3D" id="2.130.10.10">
    <property type="entry name" value="YVTN repeat-like/Quinoprotein amine dehydrogenase"/>
    <property type="match status" value="1"/>
</dbReference>
<dbReference type="InterPro" id="IPR006594">
    <property type="entry name" value="LisH"/>
</dbReference>
<protein>
    <submittedName>
        <fullName evidence="2">Uncharacterized protein</fullName>
    </submittedName>
</protein>
<dbReference type="Proteomes" id="UP000011081">
    <property type="component" value="Unassembled WGS sequence"/>
</dbReference>
<evidence type="ECO:0000256" key="1">
    <source>
        <dbReference type="SAM" id="MobiDB-lite"/>
    </source>
</evidence>
<dbReference type="PROSITE" id="PS50896">
    <property type="entry name" value="LISH"/>
    <property type="match status" value="1"/>
</dbReference>
<dbReference type="OMA" id="MDASICV"/>
<dbReference type="AlphaFoldDB" id="L2GTI5"/>
<dbReference type="InterPro" id="IPR015943">
    <property type="entry name" value="WD40/YVTN_repeat-like_dom_sf"/>
</dbReference>
<evidence type="ECO:0000313" key="2">
    <source>
        <dbReference type="EMBL" id="ELA46395.1"/>
    </source>
</evidence>
<keyword evidence="3" id="KW-1185">Reference proteome</keyword>
<proteinExistence type="predicted"/>
<organism evidence="2 3">
    <name type="scientific">Vavraia culicis (isolate floridensis)</name>
    <name type="common">Microsporidian parasite</name>
    <dbReference type="NCBI Taxonomy" id="948595"/>
    <lineage>
        <taxon>Eukaryota</taxon>
        <taxon>Fungi</taxon>
        <taxon>Fungi incertae sedis</taxon>
        <taxon>Microsporidia</taxon>
        <taxon>Pleistophoridae</taxon>
        <taxon>Vavraia</taxon>
    </lineage>
</organism>
<reference evidence="3" key="1">
    <citation type="submission" date="2011-03" db="EMBL/GenBank/DDBJ databases">
        <title>The genome sequence of Vavraia culicis strain floridensis.</title>
        <authorList>
            <consortium name="The Broad Institute Genome Sequencing Platform"/>
            <person name="Cuomo C."/>
            <person name="Becnel J."/>
            <person name="Sanscrainte N."/>
            <person name="Young S.K."/>
            <person name="Zeng Q."/>
            <person name="Gargeya S."/>
            <person name="Fitzgerald M."/>
            <person name="Haas B."/>
            <person name="Abouelleil A."/>
            <person name="Alvarado L."/>
            <person name="Arachchi H.M."/>
            <person name="Berlin A."/>
            <person name="Chapman S.B."/>
            <person name="Gearin G."/>
            <person name="Goldberg J."/>
            <person name="Griggs A."/>
            <person name="Gujja S."/>
            <person name="Hansen M."/>
            <person name="Heiman D."/>
            <person name="Howarth C."/>
            <person name="Larimer J."/>
            <person name="Lui A."/>
            <person name="MacDonald P.J.P."/>
            <person name="McCowen C."/>
            <person name="Montmayeur A."/>
            <person name="Murphy C."/>
            <person name="Neiman D."/>
            <person name="Pearson M."/>
            <person name="Priest M."/>
            <person name="Roberts A."/>
            <person name="Saif S."/>
            <person name="Shea T."/>
            <person name="Sisk P."/>
            <person name="Stolte C."/>
            <person name="Sykes S."/>
            <person name="Wortman J."/>
            <person name="Nusbaum C."/>
            <person name="Birren B."/>
        </authorList>
    </citation>
    <scope>NUCLEOTIDE SEQUENCE [LARGE SCALE GENOMIC DNA]</scope>
    <source>
        <strain evidence="3">floridensis</strain>
    </source>
</reference>
<dbReference type="Pfam" id="PF08513">
    <property type="entry name" value="LisH"/>
    <property type="match status" value="1"/>
</dbReference>
<feature type="compositionally biased region" description="Basic and acidic residues" evidence="1">
    <location>
        <begin position="190"/>
        <end position="215"/>
    </location>
</feature>
<dbReference type="SUPFAM" id="SSF50978">
    <property type="entry name" value="WD40 repeat-like"/>
    <property type="match status" value="1"/>
</dbReference>
<dbReference type="InParanoid" id="L2GTI5"/>
<gene>
    <name evidence="2" type="ORF">VCUG_02117</name>
</gene>
<dbReference type="VEuPathDB" id="MicrosporidiaDB:VCUG_02117"/>
<dbReference type="SMART" id="SM00667">
    <property type="entry name" value="LisH"/>
    <property type="match status" value="1"/>
</dbReference>
<dbReference type="EMBL" id="GL877447">
    <property type="protein sequence ID" value="ELA46395.1"/>
    <property type="molecule type" value="Genomic_DNA"/>
</dbReference>